<keyword evidence="4" id="KW-1185">Reference proteome</keyword>
<feature type="compositionally biased region" description="Acidic residues" evidence="1">
    <location>
        <begin position="84"/>
        <end position="98"/>
    </location>
</feature>
<dbReference type="Proteomes" id="UP001498398">
    <property type="component" value="Unassembled WGS sequence"/>
</dbReference>
<organism evidence="3 4">
    <name type="scientific">Marasmiellus scandens</name>
    <dbReference type="NCBI Taxonomy" id="2682957"/>
    <lineage>
        <taxon>Eukaryota</taxon>
        <taxon>Fungi</taxon>
        <taxon>Dikarya</taxon>
        <taxon>Basidiomycota</taxon>
        <taxon>Agaricomycotina</taxon>
        <taxon>Agaricomycetes</taxon>
        <taxon>Agaricomycetidae</taxon>
        <taxon>Agaricales</taxon>
        <taxon>Marasmiineae</taxon>
        <taxon>Omphalotaceae</taxon>
        <taxon>Marasmiellus</taxon>
    </lineage>
</organism>
<protein>
    <recommendedName>
        <fullName evidence="2">DUF6532 domain-containing protein</fullName>
    </recommendedName>
</protein>
<comment type="caution">
    <text evidence="3">The sequence shown here is derived from an EMBL/GenBank/DDBJ whole genome shotgun (WGS) entry which is preliminary data.</text>
</comment>
<feature type="compositionally biased region" description="Acidic residues" evidence="1">
    <location>
        <begin position="158"/>
        <end position="168"/>
    </location>
</feature>
<feature type="domain" description="DUF6532" evidence="2">
    <location>
        <begin position="251"/>
        <end position="448"/>
    </location>
</feature>
<feature type="compositionally biased region" description="Acidic residues" evidence="1">
    <location>
        <begin position="501"/>
        <end position="514"/>
    </location>
</feature>
<accession>A0ABR1J0F5</accession>
<sequence>MSKRRSQDNGDEEGLEDEEYELPQKRRRRTQTAQSGDGRQRSSARNKNNHQESDAAKVIRLEQETQRLQQMLKGASKQTSHYEENDDEDDGGDAESENEPGTIGITFAPPSAITPLQTMPAPIPVPRLDLARVHRRNNPAPVPKIPRNAFLTAPSVDNSDDSGADQNDDTLSSLPLSIPHYRPQHRRSGSSSTHVSITSNHTSESSTVPMSPVTPTVHTKPRLRFSADYVPGKKAKAGDYDSEGIAIILRAAAYYESKIIGAGCFPSRSVQIGWANKAFHDGCCVAEKEYEPDDRVRSIIRGRASRIRGEMYGLVYQAVLSTYGFKSDTTKKAIKHNIDLHFQLMDRMMFAYRVMKKPDPEDFAENPIFQLILRLGIFGSGIESRGIVFSRFFNPVSLETIAFFMTLIRAVINRFSTGIYDKPSQRNGFTEQGNKQYYDEYLEALKTWSGCNEEVVLQIRKRMYKRAREKSRVDPAVPEAVISDAARIHMKVRLSTRTGDTDTEDEDEDEDEDNENRNGNGNSNDASSA</sequence>
<feature type="region of interest" description="Disordered" evidence="1">
    <location>
        <begin position="137"/>
        <end position="218"/>
    </location>
</feature>
<feature type="region of interest" description="Disordered" evidence="1">
    <location>
        <begin position="1"/>
        <end position="120"/>
    </location>
</feature>
<feature type="compositionally biased region" description="Basic and acidic residues" evidence="1">
    <location>
        <begin position="49"/>
        <end position="65"/>
    </location>
</feature>
<evidence type="ECO:0000313" key="3">
    <source>
        <dbReference type="EMBL" id="KAK7446347.1"/>
    </source>
</evidence>
<evidence type="ECO:0000313" key="4">
    <source>
        <dbReference type="Proteomes" id="UP001498398"/>
    </source>
</evidence>
<dbReference type="EMBL" id="JBANRG010000044">
    <property type="protein sequence ID" value="KAK7446347.1"/>
    <property type="molecule type" value="Genomic_DNA"/>
</dbReference>
<feature type="compositionally biased region" description="Polar residues" evidence="1">
    <location>
        <begin position="204"/>
        <end position="217"/>
    </location>
</feature>
<feature type="compositionally biased region" description="Polar residues" evidence="1">
    <location>
        <begin position="31"/>
        <end position="41"/>
    </location>
</feature>
<feature type="compositionally biased region" description="Acidic residues" evidence="1">
    <location>
        <begin position="9"/>
        <end position="21"/>
    </location>
</feature>
<reference evidence="3 4" key="1">
    <citation type="submission" date="2024-01" db="EMBL/GenBank/DDBJ databases">
        <title>A draft genome for the cacao thread blight pathogen Marasmiellus scandens.</title>
        <authorList>
            <person name="Baruah I.K."/>
            <person name="Leung J."/>
            <person name="Bukari Y."/>
            <person name="Amoako-Attah I."/>
            <person name="Meinhardt L.W."/>
            <person name="Bailey B.A."/>
            <person name="Cohen S.P."/>
        </authorList>
    </citation>
    <scope>NUCLEOTIDE SEQUENCE [LARGE SCALE GENOMIC DNA]</scope>
    <source>
        <strain evidence="3 4">GH-19</strain>
    </source>
</reference>
<feature type="region of interest" description="Disordered" evidence="1">
    <location>
        <begin position="492"/>
        <end position="529"/>
    </location>
</feature>
<evidence type="ECO:0000259" key="2">
    <source>
        <dbReference type="Pfam" id="PF20149"/>
    </source>
</evidence>
<name>A0ABR1J0F5_9AGAR</name>
<feature type="compositionally biased region" description="Low complexity" evidence="1">
    <location>
        <begin position="189"/>
        <end position="203"/>
    </location>
</feature>
<dbReference type="Pfam" id="PF20149">
    <property type="entry name" value="DUF6532"/>
    <property type="match status" value="1"/>
</dbReference>
<evidence type="ECO:0000256" key="1">
    <source>
        <dbReference type="SAM" id="MobiDB-lite"/>
    </source>
</evidence>
<feature type="compositionally biased region" description="Low complexity" evidence="1">
    <location>
        <begin position="517"/>
        <end position="529"/>
    </location>
</feature>
<dbReference type="InterPro" id="IPR045341">
    <property type="entry name" value="DUF6532"/>
</dbReference>
<proteinExistence type="predicted"/>
<gene>
    <name evidence="3" type="ORF">VKT23_014553</name>
</gene>